<sequence>MTGVSLVAANLTTICLESFFYGIFFVLALASIYILAHRNSHSDPLAPPRSWIQALRSIITSPMLLAAAGLFIGNTAHWALGVMRLFQAFLYYEGGTKPTQFYGDLSQKTYIAQLSALAFCIILGDAILVYRLWIVWAYRKSVIMIPICSLIGLVVCNIGVTYQTSRFRPGDNVNQVSAVAWITPLWAFTIWSANHMPVLIAWRVWREHLEISKSFGSRKIMRAVVTLIESAMLYTAWNIFYYVVYQLQSELQFIANQTTPGICGIAFMLINGSEATADDRPHEGIEFERMKIVTTAIDNSEPLSVSLEDKTMRFQFHHAPTTYMQCSLVSIKKHVNQYRCEVGYMQLLSTSKPWAAADPANEVFILYDGGTTPGSLWTSGISLIVLANWACSGLACNDVSSSLRAPPVSILPASHWDTVAPNFEGAKPRLSVEKTWSQKPVTILASGVILYPSAISTRKKPHNTYTTVNSMVAFTSGMYQSHSQHYGQLPPPATDPSLLAIPTPVTAPSRTPSMTSGPAKAEQDGTTSTMIQCGTKRGREAEGAPHVVVATATESAPSKKKRLRTGRRKPHGHATSQARMDMKSGGNQPPSPKPPRQGTVHPIYLYLEEESEEQRPYPCIMKGCTYLIPLGRAAPWKHMEACHPDVAQTWKCPSPSCKDEAPKVSGDAVGRHVQTAHAPVRIWQCPKCWKKSKPRTRKEYWVRQCDSCNASGLSDSATSASKQSSSSVLNELEQNGSTKTSPKGGEKETTTQTLDDAPYAVIEFTVLVVSMRTSTYLPLREQSRAYSEVYTLHLRCNLKPSHGSSMGDNIPVVPFEFPAKS</sequence>
<feature type="compositionally biased region" description="Low complexity" evidence="1">
    <location>
        <begin position="714"/>
        <end position="727"/>
    </location>
</feature>
<evidence type="ECO:0000313" key="4">
    <source>
        <dbReference type="Proteomes" id="UP000194127"/>
    </source>
</evidence>
<feature type="transmembrane region" description="Helical" evidence="2">
    <location>
        <begin position="110"/>
        <end position="130"/>
    </location>
</feature>
<keyword evidence="4" id="KW-1185">Reference proteome</keyword>
<organism evidence="3 4">
    <name type="scientific">Postia placenta MAD-698-R-SB12</name>
    <dbReference type="NCBI Taxonomy" id="670580"/>
    <lineage>
        <taxon>Eukaryota</taxon>
        <taxon>Fungi</taxon>
        <taxon>Dikarya</taxon>
        <taxon>Basidiomycota</taxon>
        <taxon>Agaricomycotina</taxon>
        <taxon>Agaricomycetes</taxon>
        <taxon>Polyporales</taxon>
        <taxon>Adustoporiaceae</taxon>
        <taxon>Rhodonia</taxon>
    </lineage>
</organism>
<feature type="transmembrane region" description="Helical" evidence="2">
    <location>
        <begin position="180"/>
        <end position="202"/>
    </location>
</feature>
<proteinExistence type="predicted"/>
<feature type="region of interest" description="Disordered" evidence="1">
    <location>
        <begin position="505"/>
        <end position="599"/>
    </location>
</feature>
<keyword evidence="2" id="KW-0812">Transmembrane</keyword>
<keyword evidence="2" id="KW-0472">Membrane</keyword>
<protein>
    <submittedName>
        <fullName evidence="3">Uncharacterized protein</fullName>
    </submittedName>
</protein>
<feature type="transmembrane region" description="Helical" evidence="2">
    <location>
        <begin position="142"/>
        <end position="160"/>
    </location>
</feature>
<dbReference type="GeneID" id="36324024"/>
<keyword evidence="2" id="KW-1133">Transmembrane helix</keyword>
<evidence type="ECO:0000256" key="1">
    <source>
        <dbReference type="SAM" id="MobiDB-lite"/>
    </source>
</evidence>
<dbReference type="Proteomes" id="UP000194127">
    <property type="component" value="Unassembled WGS sequence"/>
</dbReference>
<feature type="compositionally biased region" description="Polar residues" evidence="1">
    <location>
        <begin position="506"/>
        <end position="516"/>
    </location>
</feature>
<accession>A0A1X6N0R6</accession>
<feature type="transmembrane region" description="Helical" evidence="2">
    <location>
        <begin position="19"/>
        <end position="36"/>
    </location>
</feature>
<gene>
    <name evidence="3" type="ORF">POSPLADRAFT_1046596</name>
</gene>
<name>A0A1X6N0R6_9APHY</name>
<feature type="transmembrane region" description="Helical" evidence="2">
    <location>
        <begin position="223"/>
        <end position="244"/>
    </location>
</feature>
<dbReference type="EMBL" id="KZ110597">
    <property type="protein sequence ID" value="OSX62207.1"/>
    <property type="molecule type" value="Genomic_DNA"/>
</dbReference>
<feature type="transmembrane region" description="Helical" evidence="2">
    <location>
        <begin position="57"/>
        <end position="80"/>
    </location>
</feature>
<evidence type="ECO:0000313" key="3">
    <source>
        <dbReference type="EMBL" id="OSX62207.1"/>
    </source>
</evidence>
<evidence type="ECO:0000256" key="2">
    <source>
        <dbReference type="SAM" id="Phobius"/>
    </source>
</evidence>
<dbReference type="RefSeq" id="XP_024339001.1">
    <property type="nucleotide sequence ID" value="XM_024479074.1"/>
</dbReference>
<dbReference type="OrthoDB" id="3346544at2759"/>
<reference evidence="3 4" key="1">
    <citation type="submission" date="2017-04" db="EMBL/GenBank/DDBJ databases">
        <title>Genome Sequence of the Model Brown-Rot Fungus Postia placenta SB12.</title>
        <authorList>
            <consortium name="DOE Joint Genome Institute"/>
            <person name="Gaskell J."/>
            <person name="Kersten P."/>
            <person name="Larrondo L.F."/>
            <person name="Canessa P."/>
            <person name="Martinez D."/>
            <person name="Hibbett D."/>
            <person name="Schmoll M."/>
            <person name="Kubicek C.P."/>
            <person name="Martinez A.T."/>
            <person name="Yadav J."/>
            <person name="Master E."/>
            <person name="Magnuson J.K."/>
            <person name="James T."/>
            <person name="Yaver D."/>
            <person name="Berka R."/>
            <person name="Labutti K."/>
            <person name="Lipzen A."/>
            <person name="Aerts A."/>
            <person name="Barry K."/>
            <person name="Henrissat B."/>
            <person name="Blanchette R."/>
            <person name="Grigoriev I."/>
            <person name="Cullen D."/>
        </authorList>
    </citation>
    <scope>NUCLEOTIDE SEQUENCE [LARGE SCALE GENOMIC DNA]</scope>
    <source>
        <strain evidence="3 4">MAD-698-R-SB12</strain>
    </source>
</reference>
<dbReference type="STRING" id="670580.A0A1X6N0R6"/>
<dbReference type="AlphaFoldDB" id="A0A1X6N0R6"/>
<feature type="compositionally biased region" description="Basic residues" evidence="1">
    <location>
        <begin position="558"/>
        <end position="572"/>
    </location>
</feature>
<feature type="region of interest" description="Disordered" evidence="1">
    <location>
        <begin position="710"/>
        <end position="754"/>
    </location>
</feature>
<feature type="compositionally biased region" description="Polar residues" evidence="1">
    <location>
        <begin position="728"/>
        <end position="741"/>
    </location>
</feature>